<evidence type="ECO:0000313" key="1">
    <source>
        <dbReference type="EMBL" id="SHG18433.1"/>
    </source>
</evidence>
<evidence type="ECO:0000313" key="2">
    <source>
        <dbReference type="Proteomes" id="UP000184368"/>
    </source>
</evidence>
<dbReference type="STRING" id="1302690.BUE76_00030"/>
<dbReference type="RefSeq" id="WP_073047403.1">
    <property type="nucleotide sequence ID" value="NZ_FQUO01000020.1"/>
</dbReference>
<dbReference type="OrthoDB" id="1030126at2"/>
<organism evidence="1 2">
    <name type="scientific">Cnuella takakiae</name>
    <dbReference type="NCBI Taxonomy" id="1302690"/>
    <lineage>
        <taxon>Bacteria</taxon>
        <taxon>Pseudomonadati</taxon>
        <taxon>Bacteroidota</taxon>
        <taxon>Chitinophagia</taxon>
        <taxon>Chitinophagales</taxon>
        <taxon>Chitinophagaceae</taxon>
        <taxon>Cnuella</taxon>
    </lineage>
</organism>
<proteinExistence type="predicted"/>
<name>A0A1M5HR71_9BACT</name>
<dbReference type="EMBL" id="FQUO01000020">
    <property type="protein sequence ID" value="SHG18433.1"/>
    <property type="molecule type" value="Genomic_DNA"/>
</dbReference>
<keyword evidence="2" id="KW-1185">Reference proteome</keyword>
<sequence length="61" mass="7095">MKEKGFEECRTLLPFTRYVMEKNDVGMEAYVRERMGEEEYTAFQALLAGSSNDSIQQEHLS</sequence>
<gene>
    <name evidence="1" type="ORF">SAMN05444008_12023</name>
</gene>
<accession>A0A1M5HR71</accession>
<dbReference type="Proteomes" id="UP000184368">
    <property type="component" value="Unassembled WGS sequence"/>
</dbReference>
<protein>
    <submittedName>
        <fullName evidence="1">Uncharacterized protein</fullName>
    </submittedName>
</protein>
<dbReference type="AlphaFoldDB" id="A0A1M5HR71"/>
<reference evidence="1 2" key="1">
    <citation type="submission" date="2016-11" db="EMBL/GenBank/DDBJ databases">
        <authorList>
            <person name="Jaros S."/>
            <person name="Januszkiewicz K."/>
            <person name="Wedrychowicz H."/>
        </authorList>
    </citation>
    <scope>NUCLEOTIDE SEQUENCE [LARGE SCALE GENOMIC DNA]</scope>
    <source>
        <strain evidence="1 2">DSM 26897</strain>
    </source>
</reference>